<keyword evidence="1" id="KW-0812">Transmembrane</keyword>
<dbReference type="Proteomes" id="UP000545588">
    <property type="component" value="Unassembled WGS sequence"/>
</dbReference>
<dbReference type="Proteomes" id="UP000534001">
    <property type="component" value="Unassembled WGS sequence"/>
</dbReference>
<evidence type="ECO:0000313" key="5">
    <source>
        <dbReference type="Proteomes" id="UP000545588"/>
    </source>
</evidence>
<evidence type="ECO:0000313" key="4">
    <source>
        <dbReference type="Proteomes" id="UP000534001"/>
    </source>
</evidence>
<keyword evidence="1" id="KW-0472">Membrane</keyword>
<accession>A0A6V7RQK8</accession>
<dbReference type="AlphaFoldDB" id="A0A6V7RQK8"/>
<gene>
    <name evidence="3" type="ORF">HNR41_002026</name>
    <name evidence="2" type="ORF">JEOCOQ751_01617</name>
</gene>
<dbReference type="Pfam" id="PF06612">
    <property type="entry name" value="DUF1146"/>
    <property type="match status" value="1"/>
</dbReference>
<name>A0A6V7RQK8_9STAP</name>
<sequence length="76" mass="8621">MGFSQFALMHIILHILCISLAFWVLKGIRLESLFNKGEAGKIRLTLILLSILLGTAMSNFIMDIFRYTQEASLLFS</sequence>
<comment type="caution">
    <text evidence="2">The sequence shown here is derived from an EMBL/GenBank/DDBJ whole genome shotgun (WGS) entry which is preliminary data.</text>
</comment>
<protein>
    <submittedName>
        <fullName evidence="3">Integral membrane protein (TIGR02327 family)</fullName>
    </submittedName>
</protein>
<dbReference type="EMBL" id="CAJEWA010000006">
    <property type="protein sequence ID" value="CAD2079978.1"/>
    <property type="molecule type" value="Genomic_DNA"/>
</dbReference>
<dbReference type="InterPro" id="IPR009526">
    <property type="entry name" value="DUF1146"/>
</dbReference>
<proteinExistence type="predicted"/>
<evidence type="ECO:0000256" key="1">
    <source>
        <dbReference type="SAM" id="Phobius"/>
    </source>
</evidence>
<dbReference type="EMBL" id="JACHFF010000003">
    <property type="protein sequence ID" value="MBB6424049.1"/>
    <property type="molecule type" value="Genomic_DNA"/>
</dbReference>
<evidence type="ECO:0000313" key="3">
    <source>
        <dbReference type="EMBL" id="MBB6424049.1"/>
    </source>
</evidence>
<dbReference type="RefSeq" id="WP_184284246.1">
    <property type="nucleotide sequence ID" value="NZ_BMCO01000003.1"/>
</dbReference>
<keyword evidence="1" id="KW-1133">Transmembrane helix</keyword>
<organism evidence="2 4">
    <name type="scientific">Jeotgalicoccus coquinae</name>
    <dbReference type="NCBI Taxonomy" id="709509"/>
    <lineage>
        <taxon>Bacteria</taxon>
        <taxon>Bacillati</taxon>
        <taxon>Bacillota</taxon>
        <taxon>Bacilli</taxon>
        <taxon>Bacillales</taxon>
        <taxon>Staphylococcaceae</taxon>
        <taxon>Jeotgalicoccus</taxon>
    </lineage>
</organism>
<evidence type="ECO:0000313" key="2">
    <source>
        <dbReference type="EMBL" id="CAD2079978.1"/>
    </source>
</evidence>
<feature type="transmembrane region" description="Helical" evidence="1">
    <location>
        <begin position="6"/>
        <end position="25"/>
    </location>
</feature>
<reference evidence="2 4" key="1">
    <citation type="submission" date="2020-07" db="EMBL/GenBank/DDBJ databases">
        <authorList>
            <person name="Criscuolo A."/>
        </authorList>
    </citation>
    <scope>NUCLEOTIDE SEQUENCE [LARGE SCALE GENOMIC DNA]</scope>
    <source>
        <strain evidence="2">CIP111751</strain>
    </source>
</reference>
<reference evidence="3 5" key="2">
    <citation type="submission" date="2020-08" db="EMBL/GenBank/DDBJ databases">
        <title>Genomic Encyclopedia of Type Strains, Phase IV (KMG-IV): sequencing the most valuable type-strain genomes for metagenomic binning, comparative biology and taxonomic classification.</title>
        <authorList>
            <person name="Goeker M."/>
        </authorList>
    </citation>
    <scope>NUCLEOTIDE SEQUENCE [LARGE SCALE GENOMIC DNA]</scope>
    <source>
        <strain evidence="3 5">DSM 22419</strain>
    </source>
</reference>
<feature type="transmembrane region" description="Helical" evidence="1">
    <location>
        <begin position="46"/>
        <end position="67"/>
    </location>
</feature>
<dbReference type="NCBIfam" id="TIGR02327">
    <property type="entry name" value="int_mem_ywzB"/>
    <property type="match status" value="1"/>
</dbReference>
<keyword evidence="5" id="KW-1185">Reference proteome</keyword>